<feature type="active site" description="Charge relay system" evidence="3">
    <location>
        <position position="308"/>
    </location>
</feature>
<comment type="caution">
    <text evidence="6">The sequence shown here is derived from an EMBL/GenBank/DDBJ whole genome shotgun (WGS) entry which is preliminary data.</text>
</comment>
<organism evidence="6 7">
    <name type="scientific">Pseudoneobacillus rhizosphaerae</name>
    <dbReference type="NCBI Taxonomy" id="2880968"/>
    <lineage>
        <taxon>Bacteria</taxon>
        <taxon>Bacillati</taxon>
        <taxon>Bacillota</taxon>
        <taxon>Bacilli</taxon>
        <taxon>Bacillales</taxon>
        <taxon>Bacillaceae</taxon>
        <taxon>Pseudoneobacillus</taxon>
    </lineage>
</organism>
<dbReference type="InterPro" id="IPR040921">
    <property type="entry name" value="Peptidase_S66C"/>
</dbReference>
<feature type="active site" description="Nucleophile" evidence="3">
    <location>
        <position position="110"/>
    </location>
</feature>
<comment type="similarity">
    <text evidence="1">Belongs to the peptidase S66 family.</text>
</comment>
<dbReference type="Pfam" id="PF02016">
    <property type="entry name" value="Peptidase_S66"/>
    <property type="match status" value="1"/>
</dbReference>
<dbReference type="InterPro" id="IPR040449">
    <property type="entry name" value="Peptidase_S66_N"/>
</dbReference>
<dbReference type="PANTHER" id="PTHR30237:SF5">
    <property type="entry name" value="CARBOXYPEPTIDASE VC_A0337-RELATED"/>
    <property type="match status" value="1"/>
</dbReference>
<dbReference type="InterPro" id="IPR027478">
    <property type="entry name" value="LdcA_N"/>
</dbReference>
<evidence type="ECO:0000259" key="4">
    <source>
        <dbReference type="Pfam" id="PF02016"/>
    </source>
</evidence>
<evidence type="ECO:0000256" key="2">
    <source>
        <dbReference type="ARBA" id="ARBA00022801"/>
    </source>
</evidence>
<keyword evidence="7" id="KW-1185">Reference proteome</keyword>
<dbReference type="RefSeq" id="WP_230495059.1">
    <property type="nucleotide sequence ID" value="NZ_CAKJTG010000002.1"/>
</dbReference>
<accession>A0A9C7G788</accession>
<dbReference type="CDD" id="cd07062">
    <property type="entry name" value="Peptidase_S66_mccF_like"/>
    <property type="match status" value="1"/>
</dbReference>
<keyword evidence="2" id="KW-0378">Hydrolase</keyword>
<gene>
    <name evidence="6" type="primary">mccF</name>
    <name evidence="6" type="ORF">NEOCIP111885_00475</name>
</gene>
<dbReference type="SUPFAM" id="SSF141986">
    <property type="entry name" value="LD-carboxypeptidase A C-terminal domain-like"/>
    <property type="match status" value="1"/>
</dbReference>
<dbReference type="AlphaFoldDB" id="A0A9C7G788"/>
<protein>
    <submittedName>
        <fullName evidence="6">Microcin C7 self-immunity protein MccF</fullName>
    </submittedName>
</protein>
<dbReference type="Gene3D" id="3.50.30.60">
    <property type="entry name" value="LD-carboxypeptidase A C-terminal domain-like"/>
    <property type="match status" value="1"/>
</dbReference>
<name>A0A9C7G788_9BACI</name>
<evidence type="ECO:0000313" key="7">
    <source>
        <dbReference type="Proteomes" id="UP000789845"/>
    </source>
</evidence>
<evidence type="ECO:0000256" key="1">
    <source>
        <dbReference type="ARBA" id="ARBA00010233"/>
    </source>
</evidence>
<dbReference type="Proteomes" id="UP000789845">
    <property type="component" value="Unassembled WGS sequence"/>
</dbReference>
<dbReference type="SUPFAM" id="SSF52317">
    <property type="entry name" value="Class I glutamine amidotransferase-like"/>
    <property type="match status" value="1"/>
</dbReference>
<evidence type="ECO:0000313" key="6">
    <source>
        <dbReference type="EMBL" id="CAG9606787.1"/>
    </source>
</evidence>
<dbReference type="PANTHER" id="PTHR30237">
    <property type="entry name" value="MURAMOYLTETRAPEPTIDE CARBOXYPEPTIDASE"/>
    <property type="match status" value="1"/>
</dbReference>
<reference evidence="6" key="1">
    <citation type="submission" date="2021-10" db="EMBL/GenBank/DDBJ databases">
        <authorList>
            <person name="Criscuolo A."/>
        </authorList>
    </citation>
    <scope>NUCLEOTIDE SEQUENCE</scope>
    <source>
        <strain evidence="6">CIP111885</strain>
    </source>
</reference>
<feature type="domain" description="LD-carboxypeptidase N-terminal" evidence="4">
    <location>
        <begin position="13"/>
        <end position="130"/>
    </location>
</feature>
<dbReference type="InterPro" id="IPR003507">
    <property type="entry name" value="S66_fam"/>
</dbReference>
<proteinExistence type="inferred from homology"/>
<evidence type="ECO:0000259" key="5">
    <source>
        <dbReference type="Pfam" id="PF17676"/>
    </source>
</evidence>
<dbReference type="PIRSF" id="PIRSF028757">
    <property type="entry name" value="LD-carboxypeptidase"/>
    <property type="match status" value="1"/>
</dbReference>
<dbReference type="GO" id="GO:0016787">
    <property type="term" value="F:hydrolase activity"/>
    <property type="evidence" value="ECO:0007669"/>
    <property type="project" value="UniProtKB-KW"/>
</dbReference>
<dbReference type="InterPro" id="IPR029062">
    <property type="entry name" value="Class_I_gatase-like"/>
</dbReference>
<dbReference type="Pfam" id="PF17676">
    <property type="entry name" value="Peptidase_S66C"/>
    <property type="match status" value="1"/>
</dbReference>
<feature type="active site" description="Charge relay system" evidence="3">
    <location>
        <position position="241"/>
    </location>
</feature>
<dbReference type="EMBL" id="CAKJTG010000002">
    <property type="protein sequence ID" value="CAG9606787.1"/>
    <property type="molecule type" value="Genomic_DNA"/>
</dbReference>
<feature type="domain" description="LD-carboxypeptidase C-terminal" evidence="5">
    <location>
        <begin position="202"/>
        <end position="323"/>
    </location>
</feature>
<evidence type="ECO:0000256" key="3">
    <source>
        <dbReference type="PIRSR" id="PIRSR028757-1"/>
    </source>
</evidence>
<dbReference type="InterPro" id="IPR027461">
    <property type="entry name" value="Carboxypeptidase_A_C_sf"/>
</dbReference>
<dbReference type="Gene3D" id="3.40.50.10740">
    <property type="entry name" value="Class I glutamine amidotransferase-like"/>
    <property type="match status" value="1"/>
</dbReference>
<sequence length="337" mass="37928">MIKYPSFAQGATIGITAPSSGVNIELHDMFKQACKRMEEKGFKIHCGETVWTQNKAKSAPAKKRAEEFNEMMRSKNVDLIIPPWGGELLIEMLEFVDFSNMKEKWILGYSDISGLLLATTLMTGMATAHGTNLVDLRGDYSDETTAMWESVLTTKSGGSIIQNSSVKYQKKWNHSDPSPMVFHLTEETIWRTISNTSVKLHGRLLGGCIDIIRHLIGTPFGDVEGFRTKHLHDEPILWYLENCEMSTADLKRSLTQMKFAGWFENCSGIMFGRSPANHPVEDYTIEDVYQDLSDELQIPIVYDIDCGHIPPQITFINGAFAEVEVVKGKGVVKQYFT</sequence>